<dbReference type="PANTHER" id="PTHR30590:SF2">
    <property type="entry name" value="INNER MEMBRANE PROTEIN"/>
    <property type="match status" value="1"/>
</dbReference>
<feature type="transmembrane region" description="Helical" evidence="1">
    <location>
        <begin position="320"/>
        <end position="339"/>
    </location>
</feature>
<dbReference type="AlphaFoldDB" id="A0A7W7IRQ1"/>
<feature type="transmembrane region" description="Helical" evidence="1">
    <location>
        <begin position="21"/>
        <end position="42"/>
    </location>
</feature>
<dbReference type="InterPro" id="IPR007349">
    <property type="entry name" value="DUF418"/>
</dbReference>
<dbReference type="PANTHER" id="PTHR30590">
    <property type="entry name" value="INNER MEMBRANE PROTEIN"/>
    <property type="match status" value="1"/>
</dbReference>
<feature type="transmembrane region" description="Helical" evidence="1">
    <location>
        <begin position="244"/>
        <end position="266"/>
    </location>
</feature>
<feature type="domain" description="DUF418" evidence="2">
    <location>
        <begin position="265"/>
        <end position="422"/>
    </location>
</feature>
<proteinExistence type="predicted"/>
<feature type="transmembrane region" description="Helical" evidence="1">
    <location>
        <begin position="104"/>
        <end position="123"/>
    </location>
</feature>
<feature type="transmembrane region" description="Helical" evidence="1">
    <location>
        <begin position="74"/>
        <end position="92"/>
    </location>
</feature>
<reference evidence="3 4" key="1">
    <citation type="submission" date="2020-08" db="EMBL/GenBank/DDBJ databases">
        <title>Functional genomics of gut bacteria from endangered species of beetles.</title>
        <authorList>
            <person name="Carlos-Shanley C."/>
        </authorList>
    </citation>
    <scope>NUCLEOTIDE SEQUENCE [LARGE SCALE GENOMIC DNA]</scope>
    <source>
        <strain evidence="3 4">S00123</strain>
    </source>
</reference>
<feature type="transmembrane region" description="Helical" evidence="1">
    <location>
        <begin position="278"/>
        <end position="300"/>
    </location>
</feature>
<keyword evidence="4" id="KW-1185">Reference proteome</keyword>
<feature type="transmembrane region" description="Helical" evidence="1">
    <location>
        <begin position="150"/>
        <end position="170"/>
    </location>
</feature>
<dbReference type="Pfam" id="PF04235">
    <property type="entry name" value="DUF418"/>
    <property type="match status" value="1"/>
</dbReference>
<evidence type="ECO:0000259" key="2">
    <source>
        <dbReference type="Pfam" id="PF04235"/>
    </source>
</evidence>
<comment type="caution">
    <text evidence="3">The sequence shown here is derived from an EMBL/GenBank/DDBJ whole genome shotgun (WGS) entry which is preliminary data.</text>
</comment>
<evidence type="ECO:0000313" key="3">
    <source>
        <dbReference type="EMBL" id="MBB4799002.1"/>
    </source>
</evidence>
<dbReference type="Proteomes" id="UP000539957">
    <property type="component" value="Unassembled WGS sequence"/>
</dbReference>
<keyword evidence="1" id="KW-0472">Membrane</keyword>
<keyword evidence="1" id="KW-0812">Transmembrane</keyword>
<dbReference type="EMBL" id="JACHKY010000004">
    <property type="protein sequence ID" value="MBB4799002.1"/>
    <property type="molecule type" value="Genomic_DNA"/>
</dbReference>
<dbReference type="InterPro" id="IPR052529">
    <property type="entry name" value="Bact_Transport_Assoc"/>
</dbReference>
<organism evidence="3 4">
    <name type="scientific">Brevundimonas bullata</name>
    <dbReference type="NCBI Taxonomy" id="13160"/>
    <lineage>
        <taxon>Bacteria</taxon>
        <taxon>Pseudomonadati</taxon>
        <taxon>Pseudomonadota</taxon>
        <taxon>Alphaproteobacteria</taxon>
        <taxon>Caulobacterales</taxon>
        <taxon>Caulobacteraceae</taxon>
        <taxon>Brevundimonas</taxon>
    </lineage>
</organism>
<feature type="transmembrane region" description="Helical" evidence="1">
    <location>
        <begin position="360"/>
        <end position="377"/>
    </location>
</feature>
<evidence type="ECO:0000256" key="1">
    <source>
        <dbReference type="SAM" id="Phobius"/>
    </source>
</evidence>
<evidence type="ECO:0000313" key="4">
    <source>
        <dbReference type="Proteomes" id="UP000539957"/>
    </source>
</evidence>
<dbReference type="RefSeq" id="WP_184271447.1">
    <property type="nucleotide sequence ID" value="NZ_JACHKY010000004.1"/>
</dbReference>
<name>A0A7W7IRQ1_9CAUL</name>
<accession>A0A7W7IRQ1</accession>
<keyword evidence="1" id="KW-1133">Transmembrane helix</keyword>
<sequence length="436" mass="47943">MTDAIVSAPVASPSRLESLDLLRGFALCGILLVNIISMGGIWEAYVPQTAPSLENPDWRAWLVQHVFLQGSMRGLFTLLFGAGMLLITLRGGDGKGTIEAADVYFRRCMALLVLGVGNVTILLFPGDILYVYGLAGFFLFAFRAARPRTLILTSVLLIVVLTGVQGASAYKRAVEAREGRAVAESQLPIERLNPRQRESLDAYQAAVRARQPTREARAEQVELRTGGPVSLLKWSVHTWVEYAASSYTIILVMECVAFMLLGMALFKLGVLSGARPLQFYLLMALLGYAVGLTINGVQAASLWRHDFSPELWLTRATYELGRLGVTLGHVGLILSLWKWNAFGVIGAGLQAMGRMALSNYLAQSAITSLLFYGLHLWGRFDWWTLWGIAAVIWVVLAVGSLLWLRVFAFGPMEWGLRLVAYGQLPPIRRARAVTAP</sequence>
<feature type="transmembrane region" description="Helical" evidence="1">
    <location>
        <begin position="383"/>
        <end position="404"/>
    </location>
</feature>
<protein>
    <recommendedName>
        <fullName evidence="2">DUF418 domain-containing protein</fullName>
    </recommendedName>
</protein>
<gene>
    <name evidence="3" type="ORF">HNP32_002756</name>
</gene>